<proteinExistence type="predicted"/>
<feature type="compositionally biased region" description="Acidic residues" evidence="1">
    <location>
        <begin position="552"/>
        <end position="567"/>
    </location>
</feature>
<feature type="compositionally biased region" description="Basic and acidic residues" evidence="1">
    <location>
        <begin position="501"/>
        <end position="510"/>
    </location>
</feature>
<dbReference type="EMBL" id="CDMY01000389">
    <property type="protein sequence ID" value="CEM08923.1"/>
    <property type="molecule type" value="Genomic_DNA"/>
</dbReference>
<dbReference type="AlphaFoldDB" id="A0A0G4F8P1"/>
<protein>
    <submittedName>
        <fullName evidence="2">Uncharacterized protein</fullName>
    </submittedName>
</protein>
<feature type="compositionally biased region" description="Low complexity" evidence="1">
    <location>
        <begin position="446"/>
        <end position="458"/>
    </location>
</feature>
<dbReference type="Proteomes" id="UP000041254">
    <property type="component" value="Unassembled WGS sequence"/>
</dbReference>
<organism evidence="2 3">
    <name type="scientific">Vitrella brassicaformis (strain CCMP3155)</name>
    <dbReference type="NCBI Taxonomy" id="1169540"/>
    <lineage>
        <taxon>Eukaryota</taxon>
        <taxon>Sar</taxon>
        <taxon>Alveolata</taxon>
        <taxon>Colpodellida</taxon>
        <taxon>Vitrellaceae</taxon>
        <taxon>Vitrella</taxon>
    </lineage>
</organism>
<evidence type="ECO:0000256" key="1">
    <source>
        <dbReference type="SAM" id="MobiDB-lite"/>
    </source>
</evidence>
<name>A0A0G4F8P1_VITBC</name>
<dbReference type="VEuPathDB" id="CryptoDB:Vbra_590"/>
<reference evidence="2 3" key="1">
    <citation type="submission" date="2014-11" db="EMBL/GenBank/DDBJ databases">
        <authorList>
            <person name="Zhu J."/>
            <person name="Qi W."/>
            <person name="Song R."/>
        </authorList>
    </citation>
    <scope>NUCLEOTIDE SEQUENCE [LARGE SCALE GENOMIC DNA]</scope>
</reference>
<accession>A0A0G4F8P1</accession>
<feature type="compositionally biased region" description="Basic and acidic residues" evidence="1">
    <location>
        <begin position="477"/>
        <end position="488"/>
    </location>
</feature>
<feature type="compositionally biased region" description="Pro residues" evidence="1">
    <location>
        <begin position="407"/>
        <end position="420"/>
    </location>
</feature>
<evidence type="ECO:0000313" key="3">
    <source>
        <dbReference type="Proteomes" id="UP000041254"/>
    </source>
</evidence>
<feature type="region of interest" description="Disordered" evidence="1">
    <location>
        <begin position="393"/>
        <end position="571"/>
    </location>
</feature>
<sequence length="801" mass="87947">MGSSGAVTAAQITAAQITAAQTESISLTAAQITAAQTESISLTASVHEQITLRQTEIKITITDTIRTRYGQLSYRSPARERERRRLPVDKPIDVPWLAEIRDEHADRFTVLSVPWDCLRNIEGMLERPSRGVQAFCVDPKVPLQPGSKFHAEGAPGQVVLFAIFGQSFARQLFALEVMRQVEKVRCGTYPQYSVPYRPVDKLPDLDREEGIIEAEQDDSSIAPQQCFVGSDYVGNLLKAAKVFQDVTNCAIVVLGDSASSVVILGTPISRAWCIKLLWANCRTFKRASKDDDTSFPSIRSGDLRDRRCVLRQGRAVFVVSDHRDVDPDEILEHLKRNRAALVFRWDNKEGLPLLEEGRQVRVVLGCRPSDAVNMARHLLDALPNARAFLLPPNRDDLHFEPTNDLVPRPPTQAPPGPAPARSPAADHQPPVARPANHPDAPKASFTHSPITPAAASAPPIAPQHHHRPSGPGPPSARSRDSEHPREAKSSNGAYFEGFFGDSREDGKVKEENDDEYFGNSPEDGKVKEENDDEFWARARQAPKSEAASMGEEGQEGDGDEQMDSGEGDDGRVAWDAMTVDDLHFILSSHPCLEVNKVADALTTGKTSKEGSSSSASSGSLLSSSDCSGYTPQHLLDDLAGPLPLALHLRPAADMRHALLPVTRVGPMITIYLTLRQVRRLAETRGGVSHGDIAEVLESSREGDDCHNPLAAEDVLAVGELYDMLKTGQGLEPLAERLKQERFTSVSLAHVLDSRLQPDEQRWLRSLFRIDPSRPNAELAEPLMLSKDVWRLLSFLYDGGGD</sequence>
<keyword evidence="3" id="KW-1185">Reference proteome</keyword>
<feature type="region of interest" description="Disordered" evidence="1">
    <location>
        <begin position="604"/>
        <end position="623"/>
    </location>
</feature>
<gene>
    <name evidence="2" type="ORF">Vbra_590</name>
</gene>
<evidence type="ECO:0000313" key="2">
    <source>
        <dbReference type="EMBL" id="CEM08923.1"/>
    </source>
</evidence>
<dbReference type="InParanoid" id="A0A0G4F8P1"/>